<dbReference type="Proteomes" id="UP001431775">
    <property type="component" value="Unassembled WGS sequence"/>
</dbReference>
<keyword evidence="2" id="KW-1185">Reference proteome</keyword>
<comment type="caution">
    <text evidence="1">The sequence shown here is derived from an EMBL/GenBank/DDBJ whole genome shotgun (WGS) entry which is preliminary data.</text>
</comment>
<name>A0ABT6Q5J1_9PROT</name>
<evidence type="ECO:0000313" key="2">
    <source>
        <dbReference type="Proteomes" id="UP001431775"/>
    </source>
</evidence>
<organism evidence="1 2">
    <name type="scientific">Commensalibacter nepenthis</name>
    <dbReference type="NCBI Taxonomy" id="3043872"/>
    <lineage>
        <taxon>Bacteria</taxon>
        <taxon>Pseudomonadati</taxon>
        <taxon>Pseudomonadota</taxon>
        <taxon>Alphaproteobacteria</taxon>
        <taxon>Acetobacterales</taxon>
        <taxon>Acetobacteraceae</taxon>
    </lineage>
</organism>
<gene>
    <name evidence="1" type="ORF">QJV33_02500</name>
</gene>
<evidence type="ECO:0000313" key="1">
    <source>
        <dbReference type="EMBL" id="MDI2112168.1"/>
    </source>
</evidence>
<reference evidence="1" key="1">
    <citation type="submission" date="2023-05" db="EMBL/GenBank/DDBJ databases">
        <title>Whole genome sequence of Commensalibacter sp.</title>
        <authorList>
            <person name="Charoenyingcharoen P."/>
            <person name="Yukphan P."/>
        </authorList>
    </citation>
    <scope>NUCLEOTIDE SEQUENCE</scope>
    <source>
        <strain evidence="1">TBRC 10068</strain>
    </source>
</reference>
<proteinExistence type="predicted"/>
<dbReference type="InterPro" id="IPR020378">
    <property type="entry name" value="DUF4186"/>
</dbReference>
<protein>
    <submittedName>
        <fullName evidence="1">DUF4186 domain-containing protein</fullName>
    </submittedName>
</protein>
<sequence>MTFPKPHLILQRLSYSAFRARFTLKEKELAYLHQQGMDKIMSHAQDFIMQRLAPAEPKNDGKQTPWKGHPVFITQHATATCCRRCLQKWYNIAQKQPLTLEEQTYILSVIHLWLIQDLQKHS</sequence>
<accession>A0ABT6Q5J1</accession>
<dbReference type="Pfam" id="PF13811">
    <property type="entry name" value="DUF4186"/>
    <property type="match status" value="1"/>
</dbReference>
<dbReference type="EMBL" id="JASBAN010000001">
    <property type="protein sequence ID" value="MDI2112168.1"/>
    <property type="molecule type" value="Genomic_DNA"/>
</dbReference>
<dbReference type="RefSeq" id="WP_281461837.1">
    <property type="nucleotide sequence ID" value="NZ_JASBAN010000001.1"/>
</dbReference>